<keyword evidence="5 8" id="KW-0808">Transferase</keyword>
<dbReference type="SUPFAM" id="SSF53335">
    <property type="entry name" value="S-adenosyl-L-methionine-dependent methyltransferases"/>
    <property type="match status" value="1"/>
</dbReference>
<dbReference type="GO" id="GO:0102130">
    <property type="term" value="F:malonyl-CoA methyltransferase activity"/>
    <property type="evidence" value="ECO:0007669"/>
    <property type="project" value="UniProtKB-EC"/>
</dbReference>
<name>A0ABR9XT72_9CHLB</name>
<dbReference type="EC" id="2.1.1.197" evidence="3 8"/>
<dbReference type="PANTHER" id="PTHR13090:SF1">
    <property type="entry name" value="ARGININE-HYDROXYLASE NDUFAF5, MITOCHONDRIAL"/>
    <property type="match status" value="1"/>
</dbReference>
<dbReference type="CDD" id="cd02440">
    <property type="entry name" value="AdoMet_MTases"/>
    <property type="match status" value="1"/>
</dbReference>
<dbReference type="InterPro" id="IPR050602">
    <property type="entry name" value="Malonyl-ACP_OMT"/>
</dbReference>
<dbReference type="Pfam" id="PF08241">
    <property type="entry name" value="Methyltransf_11"/>
    <property type="match status" value="1"/>
</dbReference>
<keyword evidence="11" id="KW-1185">Reference proteome</keyword>
<comment type="pathway">
    <text evidence="2 8">Cofactor biosynthesis; biotin biosynthesis.</text>
</comment>
<protein>
    <recommendedName>
        <fullName evidence="3 8">Malonyl-[acyl-carrier protein] O-methyltransferase</fullName>
        <shortName evidence="8">Malonyl-ACP O-methyltransferase</shortName>
        <ecNumber evidence="3 8">2.1.1.197</ecNumber>
    </recommendedName>
    <alternativeName>
        <fullName evidence="8">Biotin synthesis protein BioC</fullName>
    </alternativeName>
</protein>
<evidence type="ECO:0000313" key="10">
    <source>
        <dbReference type="EMBL" id="MBF0637245.1"/>
    </source>
</evidence>
<dbReference type="HAMAP" id="MF_00835">
    <property type="entry name" value="BioC"/>
    <property type="match status" value="1"/>
</dbReference>
<evidence type="ECO:0000256" key="3">
    <source>
        <dbReference type="ARBA" id="ARBA00012327"/>
    </source>
</evidence>
<evidence type="ECO:0000256" key="4">
    <source>
        <dbReference type="ARBA" id="ARBA00022603"/>
    </source>
</evidence>
<evidence type="ECO:0000313" key="11">
    <source>
        <dbReference type="Proteomes" id="UP000619838"/>
    </source>
</evidence>
<comment type="catalytic activity">
    <reaction evidence="1 8">
        <text>malonyl-[ACP] + S-adenosyl-L-methionine = malonyl-[ACP] methyl ester + S-adenosyl-L-homocysteine</text>
        <dbReference type="Rhea" id="RHEA:17105"/>
        <dbReference type="Rhea" id="RHEA-COMP:9623"/>
        <dbReference type="Rhea" id="RHEA-COMP:9954"/>
        <dbReference type="ChEBI" id="CHEBI:57856"/>
        <dbReference type="ChEBI" id="CHEBI:59789"/>
        <dbReference type="ChEBI" id="CHEBI:78449"/>
        <dbReference type="ChEBI" id="CHEBI:78845"/>
        <dbReference type="EC" id="2.1.1.197"/>
    </reaction>
</comment>
<keyword evidence="6 8" id="KW-0949">S-adenosyl-L-methionine</keyword>
<dbReference type="RefSeq" id="WP_175187605.1">
    <property type="nucleotide sequence ID" value="NZ_JABVZQ010000013.1"/>
</dbReference>
<dbReference type="Gene3D" id="3.40.50.150">
    <property type="entry name" value="Vaccinia Virus protein VP39"/>
    <property type="match status" value="1"/>
</dbReference>
<evidence type="ECO:0000256" key="8">
    <source>
        <dbReference type="HAMAP-Rule" id="MF_00835"/>
    </source>
</evidence>
<dbReference type="InterPro" id="IPR029063">
    <property type="entry name" value="SAM-dependent_MTases_sf"/>
</dbReference>
<evidence type="ECO:0000256" key="6">
    <source>
        <dbReference type="ARBA" id="ARBA00022691"/>
    </source>
</evidence>
<comment type="function">
    <text evidence="8">Converts the free carboxyl group of a malonyl-thioester to its methyl ester by transfer of a methyl group from S-adenosyl-L-methionine (SAM). It allows to synthesize pimeloyl-ACP via the fatty acid synthetic pathway.</text>
</comment>
<evidence type="ECO:0000256" key="5">
    <source>
        <dbReference type="ARBA" id="ARBA00022679"/>
    </source>
</evidence>
<evidence type="ECO:0000256" key="1">
    <source>
        <dbReference type="ARBA" id="ARBA00000852"/>
    </source>
</evidence>
<organism evidence="10 11">
    <name type="scientific">Prosthecochloris ethylica</name>
    <dbReference type="NCBI Taxonomy" id="2743976"/>
    <lineage>
        <taxon>Bacteria</taxon>
        <taxon>Pseudomonadati</taxon>
        <taxon>Chlorobiota</taxon>
        <taxon>Chlorobiia</taxon>
        <taxon>Chlorobiales</taxon>
        <taxon>Chlorobiaceae</taxon>
        <taxon>Prosthecochloris</taxon>
    </lineage>
</organism>
<sequence length="259" mass="29383">MLNKRLVEKRFGRRLQCYREEAVVQRKMAGRLADMVVAALPRRHVNRVLEVGAGSGMLTRELLSRLSVQWYAANDLVPEAGRMVEAEAERSGTELSEFIAGDIESLTLDLPGDLDLIVSGATLQWLQDLPALFRRMAGLLKPGGVLAFSTFGPENMKEIRQLESVGLHYQTLDDLTRMASGWFDPVSEDVERHRLSFETPEAVLHHIRYTGVNGVDGGRPWTRGRYRAFIDRYYRSFPAVDGVRLTYHALYCCLRKRAE</sequence>
<dbReference type="NCBIfam" id="TIGR02072">
    <property type="entry name" value="BioC"/>
    <property type="match status" value="1"/>
</dbReference>
<dbReference type="Proteomes" id="UP000619838">
    <property type="component" value="Unassembled WGS sequence"/>
</dbReference>
<dbReference type="EMBL" id="JADGII010000014">
    <property type="protein sequence ID" value="MBF0637245.1"/>
    <property type="molecule type" value="Genomic_DNA"/>
</dbReference>
<dbReference type="InterPro" id="IPR013216">
    <property type="entry name" value="Methyltransf_11"/>
</dbReference>
<reference evidence="10 11" key="1">
    <citation type="journal article" date="2020" name="Microorganisms">
        <title>Simultaneous Genome Sequencing of Prosthecochloris ethylica and Desulfuromonas acetoxidans within a Syntrophic Mixture Reveals Unique Pili and Protein Interactions.</title>
        <authorList>
            <person name="Kyndt J.A."/>
            <person name="Van Beeumen J.J."/>
            <person name="Meyer T.E."/>
        </authorList>
    </citation>
    <scope>NUCLEOTIDE SEQUENCE [LARGE SCALE GENOMIC DNA]</scope>
    <source>
        <strain evidence="10 11">N3</strain>
    </source>
</reference>
<gene>
    <name evidence="8 10" type="primary">bioC</name>
    <name evidence="10" type="ORF">INT08_08685</name>
</gene>
<dbReference type="PANTHER" id="PTHR13090">
    <property type="entry name" value="ARGININE-HYDROXYLASE NDUFAF5, MITOCHONDRIAL"/>
    <property type="match status" value="1"/>
</dbReference>
<accession>A0ABR9XT72</accession>
<dbReference type="GO" id="GO:0032259">
    <property type="term" value="P:methylation"/>
    <property type="evidence" value="ECO:0007669"/>
    <property type="project" value="UniProtKB-KW"/>
</dbReference>
<evidence type="ECO:0000256" key="2">
    <source>
        <dbReference type="ARBA" id="ARBA00004746"/>
    </source>
</evidence>
<feature type="domain" description="Methyltransferase type 11" evidence="9">
    <location>
        <begin position="49"/>
        <end position="148"/>
    </location>
</feature>
<comment type="caution">
    <text evidence="10">The sequence shown here is derived from an EMBL/GenBank/DDBJ whole genome shotgun (WGS) entry which is preliminary data.</text>
</comment>
<proteinExistence type="inferred from homology"/>
<keyword evidence="7 8" id="KW-0093">Biotin biosynthesis</keyword>
<dbReference type="InterPro" id="IPR011814">
    <property type="entry name" value="BioC"/>
</dbReference>
<keyword evidence="4 8" id="KW-0489">Methyltransferase</keyword>
<evidence type="ECO:0000259" key="9">
    <source>
        <dbReference type="Pfam" id="PF08241"/>
    </source>
</evidence>
<evidence type="ECO:0000256" key="7">
    <source>
        <dbReference type="ARBA" id="ARBA00022756"/>
    </source>
</evidence>
<comment type="similarity">
    <text evidence="8">Belongs to the methyltransferase superfamily.</text>
</comment>